<dbReference type="Pfam" id="PF00296">
    <property type="entry name" value="Bac_luciferase"/>
    <property type="match status" value="1"/>
</dbReference>
<proteinExistence type="predicted"/>
<dbReference type="InterPro" id="IPR011251">
    <property type="entry name" value="Luciferase-like_dom"/>
</dbReference>
<keyword evidence="4" id="KW-0503">Monooxygenase</keyword>
<accession>A0A4Y4EBJ2</accession>
<dbReference type="InterPro" id="IPR050172">
    <property type="entry name" value="SsuD_RutA_monooxygenase"/>
</dbReference>
<evidence type="ECO:0000259" key="5">
    <source>
        <dbReference type="Pfam" id="PF00296"/>
    </source>
</evidence>
<protein>
    <submittedName>
        <fullName evidence="6">Luciferase-like protein</fullName>
    </submittedName>
</protein>
<dbReference type="InterPro" id="IPR036661">
    <property type="entry name" value="Luciferase-like_sf"/>
</dbReference>
<dbReference type="PANTHER" id="PTHR42847:SF4">
    <property type="entry name" value="ALKANESULFONATE MONOOXYGENASE-RELATED"/>
    <property type="match status" value="1"/>
</dbReference>
<dbReference type="SUPFAM" id="SSF51679">
    <property type="entry name" value="Bacterial luciferase-like"/>
    <property type="match status" value="1"/>
</dbReference>
<evidence type="ECO:0000313" key="6">
    <source>
        <dbReference type="EMBL" id="GED11961.1"/>
    </source>
</evidence>
<evidence type="ECO:0000256" key="4">
    <source>
        <dbReference type="ARBA" id="ARBA00023033"/>
    </source>
</evidence>
<keyword evidence="1" id="KW-0285">Flavoprotein</keyword>
<dbReference type="AlphaFoldDB" id="A0A4Y4EBJ2"/>
<gene>
    <name evidence="6" type="ORF">CCE02nite_39600</name>
</gene>
<evidence type="ECO:0000256" key="3">
    <source>
        <dbReference type="ARBA" id="ARBA00023002"/>
    </source>
</evidence>
<dbReference type="EMBL" id="BJNZ01000044">
    <property type="protein sequence ID" value="GED11961.1"/>
    <property type="molecule type" value="Genomic_DNA"/>
</dbReference>
<dbReference type="PANTHER" id="PTHR42847">
    <property type="entry name" value="ALKANESULFONATE MONOOXYGENASE"/>
    <property type="match status" value="1"/>
</dbReference>
<evidence type="ECO:0000256" key="2">
    <source>
        <dbReference type="ARBA" id="ARBA00022643"/>
    </source>
</evidence>
<name>A0A4Y4EBJ2_CELCE</name>
<feature type="domain" description="Luciferase-like" evidence="5">
    <location>
        <begin position="35"/>
        <end position="197"/>
    </location>
</feature>
<reference evidence="6 7" key="1">
    <citation type="submission" date="2019-06" db="EMBL/GenBank/DDBJ databases">
        <title>Whole genome shotgun sequence of Cellulosimicrobium cellulans NBRC 15516.</title>
        <authorList>
            <person name="Hosoyama A."/>
            <person name="Uohara A."/>
            <person name="Ohji S."/>
            <person name="Ichikawa N."/>
        </authorList>
    </citation>
    <scope>NUCLEOTIDE SEQUENCE [LARGE SCALE GENOMIC DNA]</scope>
    <source>
        <strain evidence="6 7">NBRC 15516</strain>
    </source>
</reference>
<evidence type="ECO:0000256" key="1">
    <source>
        <dbReference type="ARBA" id="ARBA00022630"/>
    </source>
</evidence>
<dbReference type="GO" id="GO:0046306">
    <property type="term" value="P:alkanesulfonate catabolic process"/>
    <property type="evidence" value="ECO:0007669"/>
    <property type="project" value="TreeGrafter"/>
</dbReference>
<evidence type="ECO:0000313" key="7">
    <source>
        <dbReference type="Proteomes" id="UP000316659"/>
    </source>
</evidence>
<sequence length="317" mass="34013">MHSTVWVAGRNVWRMSAATAETGSGIKVGVVGSFGSAAQVLDMAVGAEESGWDGFFSWDGLSLLSMPVDTFDPWAVLAAAAVRTERIALGAMVFALPRRRPWEVVRQALTVDHLSGGRLVLPVGVGVLDDGGFSAVPGQLQSLRERAELLDDAIAYLDLAWSGEKFTFDGAHVHAGEMLFLPRPVERPAFGHHVPVWPVGVWDAERPPLRSLDRALRADGIVLQLRGERGFDVPTPDDVSALVAWLTARRAELGLDTGRPFDVVVQGELPAERTAAADQLAGLADAGATWWVESRWNPDTATPESLLAAIHAGPPRP</sequence>
<organism evidence="6 7">
    <name type="scientific">Cellulosimicrobium cellulans</name>
    <name type="common">Arthrobacter luteus</name>
    <dbReference type="NCBI Taxonomy" id="1710"/>
    <lineage>
        <taxon>Bacteria</taxon>
        <taxon>Bacillati</taxon>
        <taxon>Actinomycetota</taxon>
        <taxon>Actinomycetes</taxon>
        <taxon>Micrococcales</taxon>
        <taxon>Promicromonosporaceae</taxon>
        <taxon>Cellulosimicrobium</taxon>
    </lineage>
</organism>
<comment type="caution">
    <text evidence="6">The sequence shown here is derived from an EMBL/GenBank/DDBJ whole genome shotgun (WGS) entry which is preliminary data.</text>
</comment>
<keyword evidence="2" id="KW-0288">FMN</keyword>
<dbReference type="Proteomes" id="UP000316659">
    <property type="component" value="Unassembled WGS sequence"/>
</dbReference>
<keyword evidence="3" id="KW-0560">Oxidoreductase</keyword>
<dbReference type="Gene3D" id="3.20.20.30">
    <property type="entry name" value="Luciferase-like domain"/>
    <property type="match status" value="1"/>
</dbReference>
<dbReference type="GO" id="GO:0008726">
    <property type="term" value="F:alkanesulfonate monooxygenase activity"/>
    <property type="evidence" value="ECO:0007669"/>
    <property type="project" value="TreeGrafter"/>
</dbReference>